<organism evidence="2 3">
    <name type="scientific">Trematosphaeria pertusa</name>
    <dbReference type="NCBI Taxonomy" id="390896"/>
    <lineage>
        <taxon>Eukaryota</taxon>
        <taxon>Fungi</taxon>
        <taxon>Dikarya</taxon>
        <taxon>Ascomycota</taxon>
        <taxon>Pezizomycotina</taxon>
        <taxon>Dothideomycetes</taxon>
        <taxon>Pleosporomycetidae</taxon>
        <taxon>Pleosporales</taxon>
        <taxon>Massarineae</taxon>
        <taxon>Trematosphaeriaceae</taxon>
        <taxon>Trematosphaeria</taxon>
    </lineage>
</organism>
<keyword evidence="3" id="KW-1185">Reference proteome</keyword>
<proteinExistence type="predicted"/>
<evidence type="ECO:0000313" key="3">
    <source>
        <dbReference type="Proteomes" id="UP000800094"/>
    </source>
</evidence>
<sequence>MASQKPSQHTAATIASPLSPKAIIWLAVITASILLAIYNLPLWVLSTRTKFCALTITLQFTAILYYRHYYIAALDLYADEMRAHTASIDKHNSDLRVFDETTRAAQKGWSEMTDGYKGLVNERRKDEVETTLAYYKTIAQVHGMFAKALERTRGKDAGKILPRVVPKGTNAKSKARKKTNTNMHPLDEYISMIKARQARAEKHIEDMEGYAGLLEAGTADEELEKMRESMGDFMDIILGTGGGVSEEGKDEYEGVSVADIDALRGSLESHLAKLDAYSKKTAAGSMRKAARMESVVSRVSASVLE</sequence>
<dbReference type="GeneID" id="54586581"/>
<evidence type="ECO:0000256" key="1">
    <source>
        <dbReference type="SAM" id="Phobius"/>
    </source>
</evidence>
<keyword evidence="1" id="KW-1133">Transmembrane helix</keyword>
<evidence type="ECO:0000313" key="2">
    <source>
        <dbReference type="EMBL" id="KAF2250230.1"/>
    </source>
</evidence>
<keyword evidence="1" id="KW-0812">Transmembrane</keyword>
<accession>A0A6A6IL14</accession>
<feature type="transmembrane region" description="Helical" evidence="1">
    <location>
        <begin position="22"/>
        <end position="44"/>
    </location>
</feature>
<protein>
    <submittedName>
        <fullName evidence="2">Uncharacterized protein</fullName>
    </submittedName>
</protein>
<keyword evidence="1" id="KW-0472">Membrane</keyword>
<name>A0A6A6IL14_9PLEO</name>
<dbReference type="AlphaFoldDB" id="A0A6A6IL14"/>
<dbReference type="Proteomes" id="UP000800094">
    <property type="component" value="Unassembled WGS sequence"/>
</dbReference>
<reference evidence="2" key="1">
    <citation type="journal article" date="2020" name="Stud. Mycol.">
        <title>101 Dothideomycetes genomes: a test case for predicting lifestyles and emergence of pathogens.</title>
        <authorList>
            <person name="Haridas S."/>
            <person name="Albert R."/>
            <person name="Binder M."/>
            <person name="Bloem J."/>
            <person name="Labutti K."/>
            <person name="Salamov A."/>
            <person name="Andreopoulos B."/>
            <person name="Baker S."/>
            <person name="Barry K."/>
            <person name="Bills G."/>
            <person name="Bluhm B."/>
            <person name="Cannon C."/>
            <person name="Castanera R."/>
            <person name="Culley D."/>
            <person name="Daum C."/>
            <person name="Ezra D."/>
            <person name="Gonzalez J."/>
            <person name="Henrissat B."/>
            <person name="Kuo A."/>
            <person name="Liang C."/>
            <person name="Lipzen A."/>
            <person name="Lutzoni F."/>
            <person name="Magnuson J."/>
            <person name="Mondo S."/>
            <person name="Nolan M."/>
            <person name="Ohm R."/>
            <person name="Pangilinan J."/>
            <person name="Park H.-J."/>
            <person name="Ramirez L."/>
            <person name="Alfaro M."/>
            <person name="Sun H."/>
            <person name="Tritt A."/>
            <person name="Yoshinaga Y."/>
            <person name="Zwiers L.-H."/>
            <person name="Turgeon B."/>
            <person name="Goodwin S."/>
            <person name="Spatafora J."/>
            <person name="Crous P."/>
            <person name="Grigoriev I."/>
        </authorList>
    </citation>
    <scope>NUCLEOTIDE SEQUENCE</scope>
    <source>
        <strain evidence="2">CBS 122368</strain>
    </source>
</reference>
<feature type="transmembrane region" description="Helical" evidence="1">
    <location>
        <begin position="51"/>
        <end position="70"/>
    </location>
</feature>
<dbReference type="RefSeq" id="XP_033685234.1">
    <property type="nucleotide sequence ID" value="XM_033833251.1"/>
</dbReference>
<dbReference type="EMBL" id="ML987194">
    <property type="protein sequence ID" value="KAF2250230.1"/>
    <property type="molecule type" value="Genomic_DNA"/>
</dbReference>
<gene>
    <name evidence="2" type="ORF">BU26DRAFT_564105</name>
</gene>